<evidence type="ECO:0000313" key="1">
    <source>
        <dbReference type="Proteomes" id="UP000095286"/>
    </source>
</evidence>
<accession>A0AC35TSP1</accession>
<protein>
    <submittedName>
        <fullName evidence="2">Peptidase S1 domain-containing protein</fullName>
    </submittedName>
</protein>
<organism evidence="1 2">
    <name type="scientific">Rhabditophanes sp. KR3021</name>
    <dbReference type="NCBI Taxonomy" id="114890"/>
    <lineage>
        <taxon>Eukaryota</taxon>
        <taxon>Metazoa</taxon>
        <taxon>Ecdysozoa</taxon>
        <taxon>Nematoda</taxon>
        <taxon>Chromadorea</taxon>
        <taxon>Rhabditida</taxon>
        <taxon>Tylenchina</taxon>
        <taxon>Panagrolaimomorpha</taxon>
        <taxon>Strongyloidoidea</taxon>
        <taxon>Alloionematidae</taxon>
        <taxon>Rhabditophanes</taxon>
    </lineage>
</organism>
<proteinExistence type="predicted"/>
<name>A0AC35TSP1_9BILA</name>
<reference evidence="2" key="1">
    <citation type="submission" date="2016-11" db="UniProtKB">
        <authorList>
            <consortium name="WormBaseParasite"/>
        </authorList>
    </citation>
    <scope>IDENTIFICATION</scope>
    <source>
        <strain evidence="2">KR3021</strain>
    </source>
</reference>
<dbReference type="WBParaSite" id="RSKR_0000380700.1">
    <property type="protein sequence ID" value="RSKR_0000380700.1"/>
    <property type="gene ID" value="RSKR_0000380700"/>
</dbReference>
<sequence>MHSTLPTHTRSNKFNFAKPPSYPNFGELYPKDVYYLNMNPVCIAQPTTGDIIASLHDRSCKTDYLRETEKLELPLFSAKGTIYWYGFGTRDNNNVFGIEAHAAQQQLGLLGKVVLGNSYREF</sequence>
<dbReference type="Proteomes" id="UP000095286">
    <property type="component" value="Unplaced"/>
</dbReference>
<evidence type="ECO:0000313" key="2">
    <source>
        <dbReference type="WBParaSite" id="RSKR_0000380700.1"/>
    </source>
</evidence>